<dbReference type="PANTHER" id="PTHR10367:SF17">
    <property type="entry name" value="MRNA-CAPPING ENZYME"/>
    <property type="match status" value="1"/>
</dbReference>
<protein>
    <recommendedName>
        <fullName evidence="2">mRNA guanylyltransferase</fullName>
        <ecNumber evidence="2">2.7.7.50</ecNumber>
    </recommendedName>
</protein>
<comment type="caution">
    <text evidence="14">The sequence shown here is derived from an EMBL/GenBank/DDBJ whole genome shotgun (WGS) entry which is preliminary data.</text>
</comment>
<dbReference type="GO" id="GO:0004484">
    <property type="term" value="F:mRNA guanylyltransferase activity"/>
    <property type="evidence" value="ECO:0007669"/>
    <property type="project" value="UniProtKB-EC"/>
</dbReference>
<evidence type="ECO:0000256" key="7">
    <source>
        <dbReference type="ARBA" id="ARBA00023042"/>
    </source>
</evidence>
<feature type="domain" description="mRNA capping enzyme C-terminal" evidence="13">
    <location>
        <begin position="289"/>
        <end position="442"/>
    </location>
</feature>
<accession>A0AAN6G8I8</accession>
<dbReference type="Gene3D" id="2.40.50.140">
    <property type="entry name" value="Nucleic acid-binding proteins"/>
    <property type="match status" value="1"/>
</dbReference>
<keyword evidence="3" id="KW-0507">mRNA processing</keyword>
<feature type="compositionally biased region" description="Pro residues" evidence="11">
    <location>
        <begin position="521"/>
        <end position="535"/>
    </location>
</feature>
<feature type="region of interest" description="Disordered" evidence="11">
    <location>
        <begin position="453"/>
        <end position="552"/>
    </location>
</feature>
<gene>
    <name evidence="14" type="primary">CEG1</name>
    <name evidence="14" type="ORF">OC842_005049</name>
</gene>
<dbReference type="PANTHER" id="PTHR10367">
    <property type="entry name" value="MRNA-CAPPING ENZYME"/>
    <property type="match status" value="1"/>
</dbReference>
<feature type="compositionally biased region" description="Gly residues" evidence="11">
    <location>
        <begin position="17"/>
        <end position="27"/>
    </location>
</feature>
<keyword evidence="4 14" id="KW-0808">Transferase</keyword>
<dbReference type="InterPro" id="IPR001339">
    <property type="entry name" value="mRNA_cap_enzyme_adenylation"/>
</dbReference>
<reference evidence="14" key="1">
    <citation type="journal article" date="2023" name="PhytoFront">
        <title>Draft Genome Resources of Seven Strains of Tilletia horrida, Causal Agent of Kernel Smut of Rice.</title>
        <authorList>
            <person name="Khanal S."/>
            <person name="Antony Babu S."/>
            <person name="Zhou X.G."/>
        </authorList>
    </citation>
    <scope>NUCLEOTIDE SEQUENCE</scope>
    <source>
        <strain evidence="14">TX3</strain>
    </source>
</reference>
<dbReference type="InterPro" id="IPR051029">
    <property type="entry name" value="mRNA_Capping_Enz/RNA_Phosphat"/>
</dbReference>
<evidence type="ECO:0000313" key="14">
    <source>
        <dbReference type="EMBL" id="KAK0526874.1"/>
    </source>
</evidence>
<comment type="subcellular location">
    <subcellularLocation>
        <location evidence="1">Nucleus</location>
    </subcellularLocation>
</comment>
<evidence type="ECO:0000256" key="5">
    <source>
        <dbReference type="ARBA" id="ARBA00022695"/>
    </source>
</evidence>
<keyword evidence="5 14" id="KW-0548">Nucleotidyltransferase</keyword>
<dbReference type="InterPro" id="IPR012340">
    <property type="entry name" value="NA-bd_OB-fold"/>
</dbReference>
<dbReference type="SUPFAM" id="SSF50249">
    <property type="entry name" value="Nucleic acid-binding proteins"/>
    <property type="match status" value="1"/>
</dbReference>
<dbReference type="AlphaFoldDB" id="A0AAN6G8I8"/>
<comment type="catalytic activity">
    <reaction evidence="10">
        <text>a 5'-end diphospho-ribonucleoside in mRNA + GTP + H(+) = a 5'-end (5'-triphosphoguanosine)-ribonucleoside in mRNA + diphosphate</text>
        <dbReference type="Rhea" id="RHEA:67012"/>
        <dbReference type="Rhea" id="RHEA-COMP:17165"/>
        <dbReference type="Rhea" id="RHEA-COMP:17166"/>
        <dbReference type="ChEBI" id="CHEBI:15378"/>
        <dbReference type="ChEBI" id="CHEBI:33019"/>
        <dbReference type="ChEBI" id="CHEBI:37565"/>
        <dbReference type="ChEBI" id="CHEBI:167616"/>
        <dbReference type="ChEBI" id="CHEBI:167617"/>
        <dbReference type="EC" id="2.7.7.50"/>
    </reaction>
    <physiologicalReaction direction="left-to-right" evidence="10">
        <dbReference type="Rhea" id="RHEA:67013"/>
    </physiologicalReaction>
</comment>
<evidence type="ECO:0000256" key="2">
    <source>
        <dbReference type="ARBA" id="ARBA00012475"/>
    </source>
</evidence>
<feature type="compositionally biased region" description="Low complexity" evidence="11">
    <location>
        <begin position="501"/>
        <end position="515"/>
    </location>
</feature>
<name>A0AAN6G8I8_9BASI</name>
<dbReference type="EC" id="2.7.7.50" evidence="2"/>
<evidence type="ECO:0000256" key="8">
    <source>
        <dbReference type="ARBA" id="ARBA00023134"/>
    </source>
</evidence>
<evidence type="ECO:0000256" key="4">
    <source>
        <dbReference type="ARBA" id="ARBA00022679"/>
    </source>
</evidence>
<evidence type="ECO:0000256" key="1">
    <source>
        <dbReference type="ARBA" id="ARBA00004123"/>
    </source>
</evidence>
<evidence type="ECO:0000256" key="9">
    <source>
        <dbReference type="ARBA" id="ARBA00023242"/>
    </source>
</evidence>
<dbReference type="Gene3D" id="3.30.470.30">
    <property type="entry name" value="DNA ligase/mRNA capping enzyme"/>
    <property type="match status" value="1"/>
</dbReference>
<feature type="region of interest" description="Disordered" evidence="11">
    <location>
        <begin position="1"/>
        <end position="57"/>
    </location>
</feature>
<keyword evidence="6" id="KW-0547">Nucleotide-binding</keyword>
<dbReference type="CDD" id="cd07895">
    <property type="entry name" value="Adenylation_mRNA_capping"/>
    <property type="match status" value="1"/>
</dbReference>
<sequence length="552" mass="61852">MAGVYASRPGYPSADGSAGGSGAGGGSSSSSIHAQHRPPHASFPQQQHQAPLVPDVPGDLVRDPIIREALRAQVAELCGLPPTHQRFVGSQPVSFDKHSLDILRAQDYWVCEKSDGQRVLVLVTVNIHTGMQEVFLIDRKNEFRYIPGLQFPSHKPKEWHTHSLLDGELVLDLDPNTGKHYLVLLLFDCIVLDQENLSKRPLVKRYGRLQQFFHAPYERFCRENEAFRRNQPFKIQVKKMELSYGVVDVLLNHIPNLKHGNDGLIFTCANDPYVFGTDPKILKWKPPSENSIDFRVRLRFPPDLEADPEGTQPDFTAKPFFMLEQHMGDSRRGGGGGEDYEFFDWMEMDDDEWEDFKRTGEQLDDRIVEVVWETTYPTEDSANGHHPLHNGAGGGSTSARRRHPPRWKFKRIRDDKKDGNHYTIVRKILSSIEDGVEQDELVAAQTSIKAAWKTPERAKMREAASITTTTSSTNQHQHPGGGGGHQHQHQHQHPHGRSVSRSHSSGGAMLAGSAAEEPTPEHPCPLGRPGPPPPLRLGARGVPPMMTAVRRR</sequence>
<evidence type="ECO:0000256" key="6">
    <source>
        <dbReference type="ARBA" id="ARBA00022741"/>
    </source>
</evidence>
<evidence type="ECO:0000256" key="10">
    <source>
        <dbReference type="ARBA" id="ARBA00044624"/>
    </source>
</evidence>
<keyword evidence="9" id="KW-0539">Nucleus</keyword>
<feature type="compositionally biased region" description="Basic residues" evidence="11">
    <location>
        <begin position="486"/>
        <end position="500"/>
    </location>
</feature>
<dbReference type="InterPro" id="IPR013846">
    <property type="entry name" value="mRNA_cap_enzyme_C"/>
</dbReference>
<dbReference type="SUPFAM" id="SSF56091">
    <property type="entry name" value="DNA ligase/mRNA capping enzyme, catalytic domain"/>
    <property type="match status" value="1"/>
</dbReference>
<dbReference type="Proteomes" id="UP001176521">
    <property type="component" value="Unassembled WGS sequence"/>
</dbReference>
<dbReference type="GO" id="GO:0006370">
    <property type="term" value="P:7-methylguanosine mRNA capping"/>
    <property type="evidence" value="ECO:0007669"/>
    <property type="project" value="UniProtKB-KW"/>
</dbReference>
<keyword evidence="8" id="KW-0342">GTP-binding</keyword>
<dbReference type="GO" id="GO:0005634">
    <property type="term" value="C:nucleus"/>
    <property type="evidence" value="ECO:0007669"/>
    <property type="project" value="UniProtKB-SubCell"/>
</dbReference>
<evidence type="ECO:0000256" key="3">
    <source>
        <dbReference type="ARBA" id="ARBA00022664"/>
    </source>
</evidence>
<dbReference type="Pfam" id="PF01331">
    <property type="entry name" value="mRNA_cap_enzyme"/>
    <property type="match status" value="1"/>
</dbReference>
<proteinExistence type="predicted"/>
<dbReference type="GO" id="GO:0005524">
    <property type="term" value="F:ATP binding"/>
    <property type="evidence" value="ECO:0007669"/>
    <property type="project" value="InterPro"/>
</dbReference>
<keyword evidence="15" id="KW-1185">Reference proteome</keyword>
<evidence type="ECO:0000313" key="15">
    <source>
        <dbReference type="Proteomes" id="UP001176521"/>
    </source>
</evidence>
<organism evidence="14 15">
    <name type="scientific">Tilletia horrida</name>
    <dbReference type="NCBI Taxonomy" id="155126"/>
    <lineage>
        <taxon>Eukaryota</taxon>
        <taxon>Fungi</taxon>
        <taxon>Dikarya</taxon>
        <taxon>Basidiomycota</taxon>
        <taxon>Ustilaginomycotina</taxon>
        <taxon>Exobasidiomycetes</taxon>
        <taxon>Tilletiales</taxon>
        <taxon>Tilletiaceae</taxon>
        <taxon>Tilletia</taxon>
    </lineage>
</organism>
<feature type="compositionally biased region" description="Low complexity" evidence="11">
    <location>
        <begin position="467"/>
        <end position="478"/>
    </location>
</feature>
<evidence type="ECO:0000259" key="12">
    <source>
        <dbReference type="Pfam" id="PF01331"/>
    </source>
</evidence>
<feature type="region of interest" description="Disordered" evidence="11">
    <location>
        <begin position="378"/>
        <end position="406"/>
    </location>
</feature>
<feature type="domain" description="mRNA capping enzyme adenylation" evidence="12">
    <location>
        <begin position="91"/>
        <end position="285"/>
    </location>
</feature>
<keyword evidence="7" id="KW-0506">mRNA capping</keyword>
<dbReference type="EMBL" id="JAPDMQ010000335">
    <property type="protein sequence ID" value="KAK0526874.1"/>
    <property type="molecule type" value="Genomic_DNA"/>
</dbReference>
<evidence type="ECO:0000259" key="13">
    <source>
        <dbReference type="Pfam" id="PF03919"/>
    </source>
</evidence>
<dbReference type="Pfam" id="PF03919">
    <property type="entry name" value="mRNA_cap_C"/>
    <property type="match status" value="1"/>
</dbReference>
<dbReference type="GO" id="GO:0005525">
    <property type="term" value="F:GTP binding"/>
    <property type="evidence" value="ECO:0007669"/>
    <property type="project" value="UniProtKB-KW"/>
</dbReference>
<evidence type="ECO:0000256" key="11">
    <source>
        <dbReference type="SAM" id="MobiDB-lite"/>
    </source>
</evidence>